<reference evidence="1" key="1">
    <citation type="submission" date="2016-07" db="EMBL/GenBank/DDBJ databases">
        <title>Microvirga ossetica sp. nov. a new species of rhizobia isolated from root nodules of the legume species Vicia alpestris Steven originated from North Ossetia region in the Caucasus.</title>
        <authorList>
            <person name="Safronova V.I."/>
            <person name="Kuznetsova I.G."/>
            <person name="Sazanova A.L."/>
            <person name="Belimov A."/>
            <person name="Andronov E."/>
            <person name="Osledkin Y.S."/>
            <person name="Onishchuk O.P."/>
            <person name="Kurchak O.N."/>
            <person name="Shaposhnikov A.I."/>
            <person name="Willems A."/>
            <person name="Tikhonovich I.A."/>
        </authorList>
    </citation>
    <scope>NUCLEOTIDE SEQUENCE [LARGE SCALE GENOMIC DNA]</scope>
    <source>
        <strain evidence="1">V5/3M</strain>
        <plasmid evidence="1">unnamed3</plasmid>
    </source>
</reference>
<dbReference type="KEGG" id="moc:BB934_37210"/>
<proteinExistence type="predicted"/>
<evidence type="ECO:0000313" key="1">
    <source>
        <dbReference type="EMBL" id="ANY83858.1"/>
    </source>
</evidence>
<dbReference type="RefSeq" id="WP_099514826.1">
    <property type="nucleotide sequence ID" value="NZ_CP016618.1"/>
</dbReference>
<dbReference type="EMBL" id="CP016618">
    <property type="protein sequence ID" value="ANY83858.1"/>
    <property type="molecule type" value="Genomic_DNA"/>
</dbReference>
<geneLocation type="plasmid" evidence="1">
    <name>unnamed3</name>
</geneLocation>
<organism evidence="1">
    <name type="scientific">Microvirga ossetica</name>
    <dbReference type="NCBI Taxonomy" id="1882682"/>
    <lineage>
        <taxon>Bacteria</taxon>
        <taxon>Pseudomonadati</taxon>
        <taxon>Pseudomonadota</taxon>
        <taxon>Alphaproteobacteria</taxon>
        <taxon>Hyphomicrobiales</taxon>
        <taxon>Methylobacteriaceae</taxon>
        <taxon>Microvirga</taxon>
    </lineage>
</organism>
<sequence>MEIRQNSKPFKSIRNRCPFQCPLYLDGASVPPRRVNYRLCSLIPEIQVEKAGPNFSTTLIEFTYSITEQKGNVFAGTSGAGTFSETLIGAISPDNRSGVMSDDDGQYTFTIRDSNTLDICYQHSFPTSRVAACWTIKRSVG</sequence>
<dbReference type="OrthoDB" id="8449557at2"/>
<protein>
    <submittedName>
        <fullName evidence="1">Uncharacterized protein</fullName>
    </submittedName>
</protein>
<gene>
    <name evidence="1" type="ORF">BB934_37210</name>
</gene>
<keyword evidence="1" id="KW-0614">Plasmid</keyword>
<name>A0A1B2EV90_9HYPH</name>
<dbReference type="AlphaFoldDB" id="A0A1B2EV90"/>
<accession>A0A1B2EV90</accession>